<protein>
    <recommendedName>
        <fullName evidence="3">DUF443 domain-containing protein</fullName>
    </recommendedName>
</protein>
<dbReference type="EMBL" id="AJ302698">
    <property type="protein sequence ID" value="CAC16672.1"/>
    <property type="molecule type" value="Genomic_DNA"/>
</dbReference>
<dbReference type="Pfam" id="PF04276">
    <property type="entry name" value="DUF443"/>
    <property type="match status" value="1"/>
</dbReference>
<dbReference type="NCBIfam" id="TIGR01218">
    <property type="entry name" value="Gpos_tandem_5TM"/>
    <property type="match status" value="1"/>
</dbReference>
<sequence>MRLIIDKITIETIEKNSKFKLIHYENRYFIIDLNRNKLTYIFPLLNYLTRQVLVEIDKDTLDNIRTNHINENKNNALGSIGTGIGVLFATLTKPILDYMNFTTNLLLNIMLVLISIIPLIILKEIIDRKKKKKFEIRMSKNKMSAFVWPNFKEFLKNIIINIILSFIIIALVLGFIIQNQSNYIYILGIMLVLSFILFQNVLLYAQTEITGKIGRIKWKR</sequence>
<keyword evidence="1" id="KW-0472">Membrane</keyword>
<dbReference type="InterPro" id="IPR005915">
    <property type="entry name" value="Tandem_5TM"/>
</dbReference>
<feature type="transmembrane region" description="Helical" evidence="1">
    <location>
        <begin position="101"/>
        <end position="122"/>
    </location>
</feature>
<name>Q9F2H5_STAHA</name>
<evidence type="ECO:0000313" key="2">
    <source>
        <dbReference type="EMBL" id="CAC16672.1"/>
    </source>
</evidence>
<dbReference type="AlphaFoldDB" id="Q9F2H5"/>
<evidence type="ECO:0000256" key="1">
    <source>
        <dbReference type="SAM" id="Phobius"/>
    </source>
</evidence>
<proteinExistence type="predicted"/>
<feature type="transmembrane region" description="Helical" evidence="1">
    <location>
        <begin position="75"/>
        <end position="95"/>
    </location>
</feature>
<accession>Q9F2H5</accession>
<geneLocation type="plasmid" evidence="2">
    <name>pNVH96</name>
</geneLocation>
<organism evidence="2">
    <name type="scientific">Staphylococcus haemolyticus</name>
    <dbReference type="NCBI Taxonomy" id="1283"/>
    <lineage>
        <taxon>Bacteria</taxon>
        <taxon>Bacillati</taxon>
        <taxon>Bacillota</taxon>
        <taxon>Bacilli</taxon>
        <taxon>Bacillales</taxon>
        <taxon>Staphylococcaceae</taxon>
        <taxon>Staphylococcus</taxon>
    </lineage>
</organism>
<keyword evidence="2" id="KW-0614">Plasmid</keyword>
<keyword evidence="1" id="KW-0812">Transmembrane</keyword>
<feature type="transmembrane region" description="Helical" evidence="1">
    <location>
        <begin position="183"/>
        <end position="205"/>
    </location>
</feature>
<keyword evidence="1" id="KW-1133">Transmembrane helix</keyword>
<feature type="transmembrane region" description="Helical" evidence="1">
    <location>
        <begin position="158"/>
        <end position="177"/>
    </location>
</feature>
<evidence type="ECO:0008006" key="3">
    <source>
        <dbReference type="Google" id="ProtNLM"/>
    </source>
</evidence>
<reference evidence="2" key="1">
    <citation type="journal article" date="2006" name="J. Antimicrob. Chemother.">
        <title>Fusidic acid resistance, mediated by fusB, in bovine coagulase-negative staphylococci.</title>
        <authorList>
            <person name="Yazdankhah S.P."/>
            <person name="Asli A.W."/>
            <person name="Sorum H."/>
            <person name="Oppegaard H."/>
            <person name="Sunde M."/>
        </authorList>
    </citation>
    <scope>NUCLEOTIDE SEQUENCE</scope>
    <source>
        <strain evidence="2">288/96</strain>
        <plasmid evidence="2">pNVH96</plasmid>
    </source>
</reference>